<dbReference type="KEGG" id="smar:SM39_0527"/>
<sequence length="177" mass="20472">MKERPVKPANEMNPGTSKRLEILKVSLAKKESQFNERLQAHFDTVKLANGQPLNDKRNGQATLNRWDKQSDSLRRLEGSIQRTKDAIEREEMKIATASMVSIPEFMQKAIDDGLITQWRKFPRFFFVNGVKHGRIVLDEQSGAIGHRYLSKVSKEEYPVFRDVFNKLNKQCRDSQHG</sequence>
<gene>
    <name evidence="1" type="ORF">SM39_0527</name>
</gene>
<proteinExistence type="predicted"/>
<evidence type="ECO:0000313" key="1">
    <source>
        <dbReference type="EMBL" id="BAO32589.1"/>
    </source>
</evidence>
<organism evidence="1">
    <name type="scientific">Serratia marcescens SM39</name>
    <dbReference type="NCBI Taxonomy" id="1334564"/>
    <lineage>
        <taxon>Bacteria</taxon>
        <taxon>Pseudomonadati</taxon>
        <taxon>Pseudomonadota</taxon>
        <taxon>Gammaproteobacteria</taxon>
        <taxon>Enterobacterales</taxon>
        <taxon>Yersiniaceae</taxon>
        <taxon>Serratia</taxon>
    </lineage>
</organism>
<dbReference type="EMBL" id="AP013063">
    <property type="protein sequence ID" value="BAO32589.1"/>
    <property type="molecule type" value="Genomic_DNA"/>
</dbReference>
<dbReference type="AlphaFoldDB" id="A0AAT9E1H4"/>
<reference evidence="1" key="1">
    <citation type="journal article" date="2014" name="Genome Biol. Evol.">
        <title>Genome evolution and plasticity of Serratia marcescens, an important multidrug-resistant nosocomial pathogen.</title>
        <authorList>
            <person name="Iguchi A."/>
            <person name="Nagaya Y."/>
            <person name="Pradel E."/>
            <person name="Ooka T."/>
            <person name="Ogura Y."/>
            <person name="Katsura K."/>
            <person name="Kurokawa K."/>
            <person name="Oshima K."/>
            <person name="Hattori M."/>
            <person name="Parkhill J."/>
            <person name="Sebaihia M."/>
            <person name="Coulthurst S.J."/>
            <person name="Gotoh N."/>
            <person name="Thomson N.R."/>
            <person name="Ewbank J.J."/>
            <person name="Hayashi T."/>
        </authorList>
    </citation>
    <scope>NUCLEOTIDE SEQUENCE</scope>
    <source>
        <strain evidence="1">SM39</strain>
    </source>
</reference>
<accession>A0AAT9E1H4</accession>
<dbReference type="RefSeq" id="WP_052475395.1">
    <property type="nucleotide sequence ID" value="NZ_AP013063.1"/>
</dbReference>
<name>A0AAT9E1H4_SERMA</name>
<protein>
    <submittedName>
        <fullName evidence="1">Uncharacterized protein</fullName>
    </submittedName>
</protein>